<gene>
    <name evidence="2" type="ORF">D9613_004869</name>
</gene>
<proteinExistence type="predicted"/>
<comment type="caution">
    <text evidence="2">The sequence shown here is derived from an EMBL/GenBank/DDBJ whole genome shotgun (WGS) entry which is preliminary data.</text>
</comment>
<evidence type="ECO:0000256" key="1">
    <source>
        <dbReference type="SAM" id="MobiDB-lite"/>
    </source>
</evidence>
<evidence type="ECO:0000313" key="2">
    <source>
        <dbReference type="EMBL" id="KAF4619653.1"/>
    </source>
</evidence>
<feature type="region of interest" description="Disordered" evidence="1">
    <location>
        <begin position="41"/>
        <end position="68"/>
    </location>
</feature>
<dbReference type="AlphaFoldDB" id="A0A8H4QZH6"/>
<dbReference type="Proteomes" id="UP000521872">
    <property type="component" value="Unassembled WGS sequence"/>
</dbReference>
<protein>
    <submittedName>
        <fullName evidence="2">Uncharacterized protein</fullName>
    </submittedName>
</protein>
<keyword evidence="3" id="KW-1185">Reference proteome</keyword>
<accession>A0A8H4QZH6</accession>
<evidence type="ECO:0000313" key="3">
    <source>
        <dbReference type="Proteomes" id="UP000521872"/>
    </source>
</evidence>
<dbReference type="EMBL" id="JAACJL010000016">
    <property type="protein sequence ID" value="KAF4619653.1"/>
    <property type="molecule type" value="Genomic_DNA"/>
</dbReference>
<name>A0A8H4QZH6_9AGAR</name>
<feature type="compositionally biased region" description="Basic and acidic residues" evidence="1">
    <location>
        <begin position="48"/>
        <end position="66"/>
    </location>
</feature>
<organism evidence="2 3">
    <name type="scientific">Agrocybe pediades</name>
    <dbReference type="NCBI Taxonomy" id="84607"/>
    <lineage>
        <taxon>Eukaryota</taxon>
        <taxon>Fungi</taxon>
        <taxon>Dikarya</taxon>
        <taxon>Basidiomycota</taxon>
        <taxon>Agaricomycotina</taxon>
        <taxon>Agaricomycetes</taxon>
        <taxon>Agaricomycetidae</taxon>
        <taxon>Agaricales</taxon>
        <taxon>Agaricineae</taxon>
        <taxon>Strophariaceae</taxon>
        <taxon>Agrocybe</taxon>
    </lineage>
</organism>
<feature type="region of interest" description="Disordered" evidence="1">
    <location>
        <begin position="124"/>
        <end position="181"/>
    </location>
</feature>
<sequence length="519" mass="58426">MAENPAPISRDGFVYYNGVFYVEVEGKRYRQEDPESLYRILTEQGPPPEKRTKTGEIAKRQPKDSHSPGFYTAQMIFYGMKPLKTKEAAKKKLLASYDDPSSEPLQVPERISLLEIEMAEEWRGRTNATTSKTAKVAEASGSNQKDKAAEKKPRTKQTARKTTGGYPPPKMPAESRSYPEFYDDDNDDIRDLGASLPKYRTKQTAVRGRGVLNTVVVRRDELREKLKAKKASGSQKSKTELIQEIYSLPTKDARIILHNLLEKVPPVEKALARELTLLTQSKRSAKSSQASTSTSEISAWTGLYDIHAPRLDDWSESERVVPTIEVYPSSTSAHLWASFEFGIISGIMRSVYAVPPGGAVNADIPFEWRGCDQSEGQMTFDSSNRCMLTFLGDGRLEGRMQGSFLGTFKLSGLLTNTDDQGKPVLAKSRKAQLEEVRKWKREWRGLNYHNYEVANKRRWGGWGGTEKDESAFESDTTDGHHKRDSKFNLERFVKDLDKNLSDGSLSDFDSDTGGYSFAY</sequence>
<reference evidence="2 3" key="1">
    <citation type="submission" date="2019-12" db="EMBL/GenBank/DDBJ databases">
        <authorList>
            <person name="Floudas D."/>
            <person name="Bentzer J."/>
            <person name="Ahren D."/>
            <person name="Johansson T."/>
            <person name="Persson P."/>
            <person name="Tunlid A."/>
        </authorList>
    </citation>
    <scope>NUCLEOTIDE SEQUENCE [LARGE SCALE GENOMIC DNA]</scope>
    <source>
        <strain evidence="2 3">CBS 102.39</strain>
    </source>
</reference>